<keyword evidence="10" id="KW-0540">Nuclease</keyword>
<accession>A0ABV8KRC8</accession>
<sequence length="405" mass="45179">MLTGRRYLLAFTPDQAAYAGRVGAACRSVWNTALEQRREYRRRGGFISYVEQARQVAEAKKDPDCGWLAEAPSHTLQQTLRDLDRACREHGTWRVRWRSRARTASSFRFPDRNHIAVRRLNRRWGEVRLPKFGPVRFRWTRPLGGTIRNATVLRDGGRWYISFCVEDGVTEAVPNGKPPVGVDRGVAVAVATSDGDMMDRDFVTPGEAKRVKRLQQRLARSLRTHGRNRRSGRRDATRAQLGRLNARVRARRADFAAQSAVRLVRGHGLVAVENLRVRNMTASARGTVERPGRNVRQKAGLNRAILAKGWGGFLLKLEHAARYHGATVVKVNPAFTSQTCNACKHVARESRESQAVFRCTACGHQDNADVNAAKNILAAGLAVTGRGDLANGRSAKRQPPKRLAA</sequence>
<comment type="caution">
    <text evidence="10">The sequence shown here is derived from an EMBL/GenBank/DDBJ whole genome shotgun (WGS) entry which is preliminary data.</text>
</comment>
<keyword evidence="2" id="KW-0815">Transposition</keyword>
<dbReference type="Pfam" id="PF01385">
    <property type="entry name" value="OrfB_IS605"/>
    <property type="match status" value="1"/>
</dbReference>
<evidence type="ECO:0000256" key="4">
    <source>
        <dbReference type="ARBA" id="ARBA00022833"/>
    </source>
</evidence>
<evidence type="ECO:0000313" key="11">
    <source>
        <dbReference type="Proteomes" id="UP001595868"/>
    </source>
</evidence>
<dbReference type="InterPro" id="IPR010095">
    <property type="entry name" value="Cas12f1-like_TNB"/>
</dbReference>
<evidence type="ECO:0000256" key="1">
    <source>
        <dbReference type="ARBA" id="ARBA00008761"/>
    </source>
</evidence>
<dbReference type="Proteomes" id="UP001595868">
    <property type="component" value="Unassembled WGS sequence"/>
</dbReference>
<dbReference type="NCBIfam" id="NF040570">
    <property type="entry name" value="guided_TnpB"/>
    <property type="match status" value="1"/>
</dbReference>
<feature type="domain" description="Transposase putative helix-turn-helix" evidence="9">
    <location>
        <begin position="1"/>
        <end position="44"/>
    </location>
</feature>
<evidence type="ECO:0000256" key="6">
    <source>
        <dbReference type="ARBA" id="ARBA00023172"/>
    </source>
</evidence>
<dbReference type="PANTHER" id="PTHR36172">
    <property type="match status" value="1"/>
</dbReference>
<keyword evidence="10" id="KW-0255">Endonuclease</keyword>
<evidence type="ECO:0000313" key="10">
    <source>
        <dbReference type="EMBL" id="MFC4108624.1"/>
    </source>
</evidence>
<comment type="similarity">
    <text evidence="1">In the C-terminal section; belongs to the transposase 35 family.</text>
</comment>
<dbReference type="PANTHER" id="PTHR36172:SF1">
    <property type="entry name" value="RESOLVASE-RELATED"/>
    <property type="match status" value="1"/>
</dbReference>
<feature type="domain" description="Cas12f1-like TNB" evidence="8">
    <location>
        <begin position="310"/>
        <end position="376"/>
    </location>
</feature>
<dbReference type="Pfam" id="PF12323">
    <property type="entry name" value="HTH_OrfB_IS605"/>
    <property type="match status" value="1"/>
</dbReference>
<dbReference type="Pfam" id="PF07282">
    <property type="entry name" value="Cas12f1-like_TNB"/>
    <property type="match status" value="1"/>
</dbReference>
<protein>
    <submittedName>
        <fullName evidence="10">RNA-guided endonuclease InsQ/TnpB family protein</fullName>
    </submittedName>
</protein>
<keyword evidence="11" id="KW-1185">Reference proteome</keyword>
<keyword evidence="4" id="KW-0862">Zinc</keyword>
<dbReference type="InterPro" id="IPR021027">
    <property type="entry name" value="Transposase_put_HTH"/>
</dbReference>
<keyword evidence="5" id="KW-0238">DNA-binding</keyword>
<dbReference type="RefSeq" id="WP_377549154.1">
    <property type="nucleotide sequence ID" value="NZ_JBHSBN010000017.1"/>
</dbReference>
<dbReference type="EMBL" id="JBHSBN010000017">
    <property type="protein sequence ID" value="MFC4108624.1"/>
    <property type="molecule type" value="Genomic_DNA"/>
</dbReference>
<evidence type="ECO:0000259" key="8">
    <source>
        <dbReference type="Pfam" id="PF07282"/>
    </source>
</evidence>
<evidence type="ECO:0000259" key="9">
    <source>
        <dbReference type="Pfam" id="PF12323"/>
    </source>
</evidence>
<reference evidence="11" key="1">
    <citation type="journal article" date="2019" name="Int. J. Syst. Evol. Microbiol.">
        <title>The Global Catalogue of Microorganisms (GCM) 10K type strain sequencing project: providing services to taxonomists for standard genome sequencing and annotation.</title>
        <authorList>
            <consortium name="The Broad Institute Genomics Platform"/>
            <consortium name="The Broad Institute Genome Sequencing Center for Infectious Disease"/>
            <person name="Wu L."/>
            <person name="Ma J."/>
        </authorList>
    </citation>
    <scope>NUCLEOTIDE SEQUENCE [LARGE SCALE GENOMIC DNA]</scope>
    <source>
        <strain evidence="11">2902at01</strain>
    </source>
</reference>
<evidence type="ECO:0000256" key="3">
    <source>
        <dbReference type="ARBA" id="ARBA00022723"/>
    </source>
</evidence>
<feature type="domain" description="Probable transposase IS891/IS1136/IS1341" evidence="7">
    <location>
        <begin position="162"/>
        <end position="282"/>
    </location>
</feature>
<gene>
    <name evidence="10" type="ORF">ACFOX0_22155</name>
</gene>
<evidence type="ECO:0000256" key="2">
    <source>
        <dbReference type="ARBA" id="ARBA00022578"/>
    </source>
</evidence>
<evidence type="ECO:0000256" key="5">
    <source>
        <dbReference type="ARBA" id="ARBA00023125"/>
    </source>
</evidence>
<dbReference type="InterPro" id="IPR001959">
    <property type="entry name" value="Transposase"/>
</dbReference>
<name>A0ABV8KRC8_9ACTN</name>
<keyword evidence="3" id="KW-0479">Metal-binding</keyword>
<dbReference type="InterPro" id="IPR051491">
    <property type="entry name" value="Recombinase/Transposase-rel"/>
</dbReference>
<organism evidence="10 11">
    <name type="scientific">Micromonospora zhanjiangensis</name>
    <dbReference type="NCBI Taxonomy" id="1522057"/>
    <lineage>
        <taxon>Bacteria</taxon>
        <taxon>Bacillati</taxon>
        <taxon>Actinomycetota</taxon>
        <taxon>Actinomycetes</taxon>
        <taxon>Micromonosporales</taxon>
        <taxon>Micromonosporaceae</taxon>
        <taxon>Micromonospora</taxon>
    </lineage>
</organism>
<evidence type="ECO:0000259" key="7">
    <source>
        <dbReference type="Pfam" id="PF01385"/>
    </source>
</evidence>
<proteinExistence type="inferred from homology"/>
<keyword evidence="10" id="KW-0378">Hydrolase</keyword>
<keyword evidence="6" id="KW-0233">DNA recombination</keyword>
<dbReference type="GO" id="GO:0004519">
    <property type="term" value="F:endonuclease activity"/>
    <property type="evidence" value="ECO:0007669"/>
    <property type="project" value="UniProtKB-KW"/>
</dbReference>